<feature type="site" description="Cleavage; by autolysis" evidence="2">
    <location>
        <begin position="96"/>
        <end position="97"/>
    </location>
</feature>
<dbReference type="GO" id="GO:0005737">
    <property type="term" value="C:cytoplasm"/>
    <property type="evidence" value="ECO:0007669"/>
    <property type="project" value="TreeGrafter"/>
</dbReference>
<protein>
    <submittedName>
        <fullName evidence="3">Nucleophile aminohydrolase</fullName>
    </submittedName>
</protein>
<dbReference type="GO" id="GO:0016787">
    <property type="term" value="F:hydrolase activity"/>
    <property type="evidence" value="ECO:0007669"/>
    <property type="project" value="UniProtKB-KW"/>
</dbReference>
<proteinExistence type="predicted"/>
<keyword evidence="4" id="KW-1185">Reference proteome</keyword>
<dbReference type="AlphaFoldDB" id="A0A5N5WVL0"/>
<reference evidence="3 4" key="1">
    <citation type="submission" date="2019-04" db="EMBL/GenBank/DDBJ databases">
        <title>Friends and foes A comparative genomics study of 23 Aspergillus species from section Flavi.</title>
        <authorList>
            <consortium name="DOE Joint Genome Institute"/>
            <person name="Kjaerbolling I."/>
            <person name="Vesth T."/>
            <person name="Frisvad J.C."/>
            <person name="Nybo J.L."/>
            <person name="Theobald S."/>
            <person name="Kildgaard S."/>
            <person name="Isbrandt T."/>
            <person name="Kuo A."/>
            <person name="Sato A."/>
            <person name="Lyhne E.K."/>
            <person name="Kogle M.E."/>
            <person name="Wiebenga A."/>
            <person name="Kun R.S."/>
            <person name="Lubbers R.J."/>
            <person name="Makela M.R."/>
            <person name="Barry K."/>
            <person name="Chovatia M."/>
            <person name="Clum A."/>
            <person name="Daum C."/>
            <person name="Haridas S."/>
            <person name="He G."/>
            <person name="LaButti K."/>
            <person name="Lipzen A."/>
            <person name="Mondo S."/>
            <person name="Riley R."/>
            <person name="Salamov A."/>
            <person name="Simmons B.A."/>
            <person name="Magnuson J.K."/>
            <person name="Henrissat B."/>
            <person name="Mortensen U.H."/>
            <person name="Larsen T.O."/>
            <person name="Devries R.P."/>
            <person name="Grigoriev I.V."/>
            <person name="Machida M."/>
            <person name="Baker S.E."/>
            <person name="Andersen M.R."/>
        </authorList>
    </citation>
    <scope>NUCLEOTIDE SEQUENCE [LARGE SCALE GENOMIC DNA]</scope>
    <source>
        <strain evidence="3 4">CBS 151.66</strain>
    </source>
</reference>
<dbReference type="PANTHER" id="PTHR10188:SF43">
    <property type="entry name" value="ASPARAGINASE (EUROFUNG)"/>
    <property type="match status" value="1"/>
</dbReference>
<dbReference type="PANTHER" id="PTHR10188">
    <property type="entry name" value="L-ASPARAGINASE"/>
    <property type="match status" value="1"/>
</dbReference>
<dbReference type="EMBL" id="ML732280">
    <property type="protein sequence ID" value="KAB8071190.1"/>
    <property type="molecule type" value="Genomic_DNA"/>
</dbReference>
<accession>A0A5N5WVL0</accession>
<dbReference type="OrthoDB" id="2262349at2759"/>
<gene>
    <name evidence="3" type="ORF">BDV29DRAFT_197596</name>
</gene>
<dbReference type="InterPro" id="IPR000246">
    <property type="entry name" value="Peptidase_T2"/>
</dbReference>
<feature type="active site" description="Nucleophile" evidence="1">
    <location>
        <position position="97"/>
    </location>
</feature>
<dbReference type="Gene3D" id="3.60.20.30">
    <property type="entry name" value="(Glycosyl)asparaginase"/>
    <property type="match status" value="1"/>
</dbReference>
<sequence>MVTSLLDPSGSHSTRGCVKRGAGVMGLKNVRHPIQLARESLLRTTAEDGEGGSMHCQLVGSFVEEKGREWGLEFLPDEWLWTRRRWEEHRRGFSQGTVGCVCLDGRGNVAVATSTGGKTNKWPGRIGDTPTLGAGFWAEGWVGDVGLDVDVDVGGEGGFGGDSEGDVSEGGLWGGGLGGCLAVLRGGKQEEGTYMPLSLAESSEYMAGEEKMTMVFLENRPAPVKKRVVAVSGTGNGDSFLRVAAARTACAMVRFSPLTPTLADAVAAVAGPGGELQRSAGRRWGLTGEGEGGIIGIEAEVEVDEDTGLPVSGMELRRGKVVFDFNCGGMWRAWVDEDGDGNDLEKVMVFKEPY</sequence>
<evidence type="ECO:0000256" key="1">
    <source>
        <dbReference type="PIRSR" id="PIRSR600246-1"/>
    </source>
</evidence>
<name>A0A5N5WVL0_9EURO</name>
<evidence type="ECO:0000313" key="4">
    <source>
        <dbReference type="Proteomes" id="UP000326565"/>
    </source>
</evidence>
<dbReference type="Proteomes" id="UP000326565">
    <property type="component" value="Unassembled WGS sequence"/>
</dbReference>
<keyword evidence="3" id="KW-0378">Hydrolase</keyword>
<dbReference type="SUPFAM" id="SSF56235">
    <property type="entry name" value="N-terminal nucleophile aminohydrolases (Ntn hydrolases)"/>
    <property type="match status" value="1"/>
</dbReference>
<dbReference type="InterPro" id="IPR029055">
    <property type="entry name" value="Ntn_hydrolases_N"/>
</dbReference>
<dbReference type="Pfam" id="PF01112">
    <property type="entry name" value="Asparaginase_2"/>
    <property type="match status" value="1"/>
</dbReference>
<organism evidence="3 4">
    <name type="scientific">Aspergillus leporis</name>
    <dbReference type="NCBI Taxonomy" id="41062"/>
    <lineage>
        <taxon>Eukaryota</taxon>
        <taxon>Fungi</taxon>
        <taxon>Dikarya</taxon>
        <taxon>Ascomycota</taxon>
        <taxon>Pezizomycotina</taxon>
        <taxon>Eurotiomycetes</taxon>
        <taxon>Eurotiomycetidae</taxon>
        <taxon>Eurotiales</taxon>
        <taxon>Aspergillaceae</taxon>
        <taxon>Aspergillus</taxon>
        <taxon>Aspergillus subgen. Circumdati</taxon>
    </lineage>
</organism>
<evidence type="ECO:0000313" key="3">
    <source>
        <dbReference type="EMBL" id="KAB8071190.1"/>
    </source>
</evidence>
<evidence type="ECO:0000256" key="2">
    <source>
        <dbReference type="PIRSR" id="PIRSR600246-3"/>
    </source>
</evidence>